<comment type="caution">
    <text evidence="1">The sequence shown here is derived from an EMBL/GenBank/DDBJ whole genome shotgun (WGS) entry which is preliminary data.</text>
</comment>
<dbReference type="Proteomes" id="UP001241377">
    <property type="component" value="Unassembled WGS sequence"/>
</dbReference>
<gene>
    <name evidence="1" type="ORF">QFC19_009395</name>
</gene>
<keyword evidence="2" id="KW-1185">Reference proteome</keyword>
<dbReference type="EMBL" id="JASBWR010000160">
    <property type="protein sequence ID" value="KAJ9090883.1"/>
    <property type="molecule type" value="Genomic_DNA"/>
</dbReference>
<organism evidence="1 2">
    <name type="scientific">Naganishia cerealis</name>
    <dbReference type="NCBI Taxonomy" id="610337"/>
    <lineage>
        <taxon>Eukaryota</taxon>
        <taxon>Fungi</taxon>
        <taxon>Dikarya</taxon>
        <taxon>Basidiomycota</taxon>
        <taxon>Agaricomycotina</taxon>
        <taxon>Tremellomycetes</taxon>
        <taxon>Filobasidiales</taxon>
        <taxon>Filobasidiaceae</taxon>
        <taxon>Naganishia</taxon>
    </lineage>
</organism>
<reference evidence="1" key="1">
    <citation type="submission" date="2023-04" db="EMBL/GenBank/DDBJ databases">
        <title>Draft Genome sequencing of Naganishia species isolated from polar environments using Oxford Nanopore Technology.</title>
        <authorList>
            <person name="Leo P."/>
            <person name="Venkateswaran K."/>
        </authorList>
    </citation>
    <scope>NUCLEOTIDE SEQUENCE</scope>
    <source>
        <strain evidence="1">MNA-CCFEE 5261</strain>
    </source>
</reference>
<evidence type="ECO:0000313" key="1">
    <source>
        <dbReference type="EMBL" id="KAJ9090883.1"/>
    </source>
</evidence>
<accession>A0ACC2UVK9</accession>
<evidence type="ECO:0000313" key="2">
    <source>
        <dbReference type="Proteomes" id="UP001241377"/>
    </source>
</evidence>
<proteinExistence type="predicted"/>
<sequence length="805" mass="87522">MLKRDPEARNGVLSSESTLKNGSEIPTVLLPPPPTLATNSQPSSGPILATPALSSGPTTNVGGTQGINAAAKPKSTTDPAPTALRIPVDPSADSVKYAMSNINKSLKAKQRVINSKEPLPKNASKISEFINKSPVNPNFPPPKEAEPAGERPIGSGPPTAPGTPMEQPKNSKRKPKKSSTKTDFFAAKLASAVDDVDSSDSDETFVYENNPNEVEPAQEPSNHAPTATHINSVQSSPTAHDPTASPSVVAAHLPASIPPLPQGTSSRAQSIHSILSRVPKQPKAQTSQPTPGAASVSSINYFEQSKRPSHQRTVSGYSNYNQVGSANPTSTIDDRAQNPGQYTSTNSIDQASLYSFDAVDVDADLIDDDDSTEGEFFSNPNLDSSHTTVPAPNAGAKNEAQRVLQQNNATNTSLTSKNTSKKNCKSSVSSSKLRSTTSKLFNKKGSQPRRYSIIPDDVDIEDFDDDLIYYDGSIRFPYANTQTNSYGMNESSSLLNAPRGKIPHYRSLNLYPSAQKRASNKRYLSTGQPLAPPANEKNRDMFPFAYPDHQNYYYEYDDLEDGGSDPERAIGSHNVSSPLLLQKNNRRVSHRMSMDSLRANRVYFWRSLFYTLLSIIGILGIGFIMGFVLASTKDLTNVQLSHISDTLVSKDELVFNIEVSAFNPGWFTVEINEVELDVFAKSGYLQPDYFPQLLESSAVETVLLGTVYKLDPPMTFSGGIFSRDPIEQSGEIRLLTPGKNITGSMSTDNSTEPDNLKKWEVISKNPFDLIVRGTLKYNLPFSSDTRSVVVNKVGYVDPTQNSVDK</sequence>
<name>A0ACC2UVK9_9TREE</name>
<protein>
    <submittedName>
        <fullName evidence="1">Uncharacterized protein</fullName>
    </submittedName>
</protein>